<dbReference type="InterPro" id="IPR001128">
    <property type="entry name" value="Cyt_P450"/>
</dbReference>
<evidence type="ECO:0000256" key="1">
    <source>
        <dbReference type="ARBA" id="ARBA00001971"/>
    </source>
</evidence>
<gene>
    <name evidence="4" type="ORF">MAR_001004</name>
</gene>
<keyword evidence="3" id="KW-0503">Monooxygenase</keyword>
<dbReference type="Pfam" id="PF00067">
    <property type="entry name" value="p450"/>
    <property type="match status" value="1"/>
</dbReference>
<evidence type="ECO:0000313" key="5">
    <source>
        <dbReference type="Proteomes" id="UP001164746"/>
    </source>
</evidence>
<comment type="similarity">
    <text evidence="2 3">Belongs to the cytochrome P450 family.</text>
</comment>
<keyword evidence="3" id="KW-0560">Oxidoreductase</keyword>
<keyword evidence="3" id="KW-0408">Iron</keyword>
<dbReference type="Proteomes" id="UP001164746">
    <property type="component" value="Chromosome 11"/>
</dbReference>
<dbReference type="SUPFAM" id="SSF48264">
    <property type="entry name" value="Cytochrome P450"/>
    <property type="match status" value="1"/>
</dbReference>
<dbReference type="CDD" id="cd00302">
    <property type="entry name" value="cytochrome_P450"/>
    <property type="match status" value="1"/>
</dbReference>
<dbReference type="InterPro" id="IPR036396">
    <property type="entry name" value="Cyt_P450_sf"/>
</dbReference>
<evidence type="ECO:0000256" key="2">
    <source>
        <dbReference type="ARBA" id="ARBA00010617"/>
    </source>
</evidence>
<dbReference type="InterPro" id="IPR017972">
    <property type="entry name" value="Cyt_P450_CS"/>
</dbReference>
<dbReference type="PRINTS" id="PR00385">
    <property type="entry name" value="P450"/>
</dbReference>
<organism evidence="4 5">
    <name type="scientific">Mya arenaria</name>
    <name type="common">Soft-shell clam</name>
    <dbReference type="NCBI Taxonomy" id="6604"/>
    <lineage>
        <taxon>Eukaryota</taxon>
        <taxon>Metazoa</taxon>
        <taxon>Spiralia</taxon>
        <taxon>Lophotrochozoa</taxon>
        <taxon>Mollusca</taxon>
        <taxon>Bivalvia</taxon>
        <taxon>Autobranchia</taxon>
        <taxon>Heteroconchia</taxon>
        <taxon>Euheterodonta</taxon>
        <taxon>Imparidentia</taxon>
        <taxon>Neoheterodontei</taxon>
        <taxon>Myida</taxon>
        <taxon>Myoidea</taxon>
        <taxon>Myidae</taxon>
        <taxon>Mya</taxon>
    </lineage>
</organism>
<evidence type="ECO:0000256" key="3">
    <source>
        <dbReference type="RuleBase" id="RU000461"/>
    </source>
</evidence>
<dbReference type="InterPro" id="IPR002401">
    <property type="entry name" value="Cyt_P450_E_grp-I"/>
</dbReference>
<dbReference type="Gene3D" id="1.10.630.10">
    <property type="entry name" value="Cytochrome P450"/>
    <property type="match status" value="1"/>
</dbReference>
<sequence length="485" mass="55420">MPRRKGYIPEPGALLNLLMEANHCDDKLLKLESLTDFYSKYGLFRYENKVYIFDPKLTQTVINKLEKGAGDYLDNSPLKDTFLGSSSRNPEIRRAIAELFRKSTLHGKGGLIIQDVENMCTRMQKESEAGQLINMTDWSLRMALDIVGHMLLQLDLFALEGQQSELIQSLLTILHKCYAMGEITPESPEFRSAEAALERRTTAILDSALGVEDRGADTRLVVRLHEACGFNQARDNMKLFIMAGSETTASTIPVLIYLLTTFPLVQCIHCECNLQIKPDNSERLGLRFYGLLKNRLICTFVEKLLFTILTYNCNYFNRQEELRKEADDNIAAMRKHPALPLPKTEAVLREVLRVYPIAPFISRQTTQDLTIGDITFPANTDIKAFTWGIHRSATQWSKPKDFIPFRFLEPIVRSAQTMYIPFGAGSRICIGQHLAMLELKIACAMMVNRFKFERVKETPELRFVTDWAHAVVHPDKDMLFRLTPR</sequence>
<accession>A0ABY7FIT8</accession>
<dbReference type="PANTHER" id="PTHR24305">
    <property type="entry name" value="CYTOCHROME P450"/>
    <property type="match status" value="1"/>
</dbReference>
<comment type="cofactor">
    <cofactor evidence="1">
        <name>heme</name>
        <dbReference type="ChEBI" id="CHEBI:30413"/>
    </cofactor>
</comment>
<evidence type="ECO:0000313" key="4">
    <source>
        <dbReference type="EMBL" id="WAR19166.1"/>
    </source>
</evidence>
<reference evidence="4" key="1">
    <citation type="submission" date="2022-11" db="EMBL/GenBank/DDBJ databases">
        <title>Centuries of genome instability and evolution in soft-shell clam transmissible cancer (bioRxiv).</title>
        <authorList>
            <person name="Hart S.F.M."/>
            <person name="Yonemitsu M.A."/>
            <person name="Giersch R.M."/>
            <person name="Beal B.F."/>
            <person name="Arriagada G."/>
            <person name="Davis B.W."/>
            <person name="Ostrander E.A."/>
            <person name="Goff S.P."/>
            <person name="Metzger M.J."/>
        </authorList>
    </citation>
    <scope>NUCLEOTIDE SEQUENCE</scope>
    <source>
        <strain evidence="4">MELC-2E11</strain>
        <tissue evidence="4">Siphon/mantle</tissue>
    </source>
</reference>
<name>A0ABY7FIT8_MYAAR</name>
<dbReference type="InterPro" id="IPR050121">
    <property type="entry name" value="Cytochrome_P450_monoxygenase"/>
</dbReference>
<dbReference type="PROSITE" id="PS00086">
    <property type="entry name" value="CYTOCHROME_P450"/>
    <property type="match status" value="1"/>
</dbReference>
<keyword evidence="3" id="KW-0479">Metal-binding</keyword>
<keyword evidence="5" id="KW-1185">Reference proteome</keyword>
<dbReference type="PANTHER" id="PTHR24305:SF166">
    <property type="entry name" value="CYTOCHROME P450 12A4, MITOCHONDRIAL-RELATED"/>
    <property type="match status" value="1"/>
</dbReference>
<proteinExistence type="inferred from homology"/>
<dbReference type="PRINTS" id="PR00463">
    <property type="entry name" value="EP450I"/>
</dbReference>
<protein>
    <submittedName>
        <fullName evidence="4">CP17A-like protein</fullName>
    </submittedName>
</protein>
<dbReference type="EMBL" id="CP111022">
    <property type="protein sequence ID" value="WAR19166.1"/>
    <property type="molecule type" value="Genomic_DNA"/>
</dbReference>
<keyword evidence="3" id="KW-0349">Heme</keyword>